<dbReference type="GO" id="GO:0000976">
    <property type="term" value="F:transcription cis-regulatory region binding"/>
    <property type="evidence" value="ECO:0007669"/>
    <property type="project" value="TreeGrafter"/>
</dbReference>
<evidence type="ECO:0000256" key="1">
    <source>
        <dbReference type="ARBA" id="ARBA00023015"/>
    </source>
</evidence>
<organism evidence="5">
    <name type="scientific">hydrothermal vent metagenome</name>
    <dbReference type="NCBI Taxonomy" id="652676"/>
    <lineage>
        <taxon>unclassified sequences</taxon>
        <taxon>metagenomes</taxon>
        <taxon>ecological metagenomes</taxon>
    </lineage>
</organism>
<name>A0A3B0T6T1_9ZZZZ</name>
<dbReference type="PROSITE" id="PS50977">
    <property type="entry name" value="HTH_TETR_2"/>
    <property type="match status" value="1"/>
</dbReference>
<keyword evidence="3" id="KW-0804">Transcription</keyword>
<dbReference type="Gene3D" id="1.10.357.10">
    <property type="entry name" value="Tetracycline Repressor, domain 2"/>
    <property type="match status" value="1"/>
</dbReference>
<dbReference type="SUPFAM" id="SSF46689">
    <property type="entry name" value="Homeodomain-like"/>
    <property type="match status" value="1"/>
</dbReference>
<evidence type="ECO:0000256" key="2">
    <source>
        <dbReference type="ARBA" id="ARBA00023125"/>
    </source>
</evidence>
<proteinExistence type="predicted"/>
<dbReference type="AlphaFoldDB" id="A0A3B0T6T1"/>
<dbReference type="InterPro" id="IPR001647">
    <property type="entry name" value="HTH_TetR"/>
</dbReference>
<protein>
    <submittedName>
        <fullName evidence="5">Transcriptional regulator, AcrR family</fullName>
    </submittedName>
</protein>
<sequence>MNKKQSRVTEAAFGCFSAYGFKRTSMADIAKAAGMSRPALYLLFDGKRDIGRAIVTEMKKASLQNAAMALAGTAPFSERLRDAIHFRETTFLEKIEGSRHGQELFETGMELASDILFDSEQEFSKVLQKALRKAIKQKEITLKPGMLSVPRLAEVMVKGAHGQKAGAGTAKILRRRIDDFLGLVLAGLICENDRP</sequence>
<feature type="domain" description="HTH tetR-type" evidence="4">
    <location>
        <begin position="2"/>
        <end position="62"/>
    </location>
</feature>
<keyword evidence="1" id="KW-0805">Transcription regulation</keyword>
<dbReference type="PANTHER" id="PTHR30055:SF234">
    <property type="entry name" value="HTH-TYPE TRANSCRIPTIONAL REGULATOR BETI"/>
    <property type="match status" value="1"/>
</dbReference>
<dbReference type="InterPro" id="IPR050109">
    <property type="entry name" value="HTH-type_TetR-like_transc_reg"/>
</dbReference>
<reference evidence="5" key="1">
    <citation type="submission" date="2018-06" db="EMBL/GenBank/DDBJ databases">
        <authorList>
            <person name="Zhirakovskaya E."/>
        </authorList>
    </citation>
    <scope>NUCLEOTIDE SEQUENCE</scope>
</reference>
<evidence type="ECO:0000313" key="5">
    <source>
        <dbReference type="EMBL" id="VAW04554.1"/>
    </source>
</evidence>
<gene>
    <name evidence="5" type="ORF">MNBD_ALPHA07-205</name>
</gene>
<accession>A0A3B0T6T1</accession>
<dbReference type="GO" id="GO:0003700">
    <property type="term" value="F:DNA-binding transcription factor activity"/>
    <property type="evidence" value="ECO:0007669"/>
    <property type="project" value="TreeGrafter"/>
</dbReference>
<evidence type="ECO:0000256" key="3">
    <source>
        <dbReference type="ARBA" id="ARBA00023163"/>
    </source>
</evidence>
<dbReference type="InterPro" id="IPR009057">
    <property type="entry name" value="Homeodomain-like_sf"/>
</dbReference>
<dbReference type="Pfam" id="PF00440">
    <property type="entry name" value="TetR_N"/>
    <property type="match status" value="1"/>
</dbReference>
<dbReference type="PANTHER" id="PTHR30055">
    <property type="entry name" value="HTH-TYPE TRANSCRIPTIONAL REGULATOR RUTR"/>
    <property type="match status" value="1"/>
</dbReference>
<dbReference type="EMBL" id="UOEG01000276">
    <property type="protein sequence ID" value="VAW04554.1"/>
    <property type="molecule type" value="Genomic_DNA"/>
</dbReference>
<evidence type="ECO:0000259" key="4">
    <source>
        <dbReference type="PROSITE" id="PS50977"/>
    </source>
</evidence>
<keyword evidence="2" id="KW-0238">DNA-binding</keyword>